<evidence type="ECO:0000313" key="3">
    <source>
        <dbReference type="EMBL" id="CAB0010495.1"/>
    </source>
</evidence>
<evidence type="ECO:0000313" key="4">
    <source>
        <dbReference type="Proteomes" id="UP000479000"/>
    </source>
</evidence>
<evidence type="ECO:0000256" key="2">
    <source>
        <dbReference type="SAM" id="Phobius"/>
    </source>
</evidence>
<organism evidence="3 4">
    <name type="scientific">Nesidiocoris tenuis</name>
    <dbReference type="NCBI Taxonomy" id="355587"/>
    <lineage>
        <taxon>Eukaryota</taxon>
        <taxon>Metazoa</taxon>
        <taxon>Ecdysozoa</taxon>
        <taxon>Arthropoda</taxon>
        <taxon>Hexapoda</taxon>
        <taxon>Insecta</taxon>
        <taxon>Pterygota</taxon>
        <taxon>Neoptera</taxon>
        <taxon>Paraneoptera</taxon>
        <taxon>Hemiptera</taxon>
        <taxon>Heteroptera</taxon>
        <taxon>Panheteroptera</taxon>
        <taxon>Cimicomorpha</taxon>
        <taxon>Miridae</taxon>
        <taxon>Dicyphina</taxon>
        <taxon>Nesidiocoris</taxon>
    </lineage>
</organism>
<keyword evidence="2" id="KW-1133">Transmembrane helix</keyword>
<feature type="transmembrane region" description="Helical" evidence="2">
    <location>
        <begin position="235"/>
        <end position="252"/>
    </location>
</feature>
<feature type="transmembrane region" description="Helical" evidence="2">
    <location>
        <begin position="284"/>
        <end position="305"/>
    </location>
</feature>
<gene>
    <name evidence="3" type="ORF">NTEN_LOCUS15538</name>
</gene>
<reference evidence="3 4" key="1">
    <citation type="submission" date="2020-02" db="EMBL/GenBank/DDBJ databases">
        <authorList>
            <person name="Ferguson B K."/>
        </authorList>
    </citation>
    <scope>NUCLEOTIDE SEQUENCE [LARGE SCALE GENOMIC DNA]</scope>
</reference>
<dbReference type="EMBL" id="CADCXU010023043">
    <property type="protein sequence ID" value="CAB0010495.1"/>
    <property type="molecule type" value="Genomic_DNA"/>
</dbReference>
<sequence>MTQKTIRKSWTSECAHTFLTVVYFDNKPSRNSVMCTNRTTYQGILASFNRSRVGQSLLGYSDHVFGPTYPGNEWVALVNITLPDAGHAQYLLGRELCFTVKVSYDGLPLYEEVASQKVLRLQWDEVYSAFIGDILLKPKTGENVLPTTFYVGVTSTYSSKLIQKRTTNPMILEVIVPEHQVSSSIAYSTNYDLVLVMRTVLTVLVALLFVINVLEISKVGFKNYVCELHGFIKSLVFLSGVLVVVSTFHWLSNKYARIDTLFRRTIEQHTDIHRVHSWELADSLAISTFVLAICSELTVVVRNAFGVDLLVQGTSKGFRIVLSAFLMLIFISRTVEVSLGLKLKQKFALFFELQLRLLEIPQFLYLTRFAQIVCLLILIATKACTAINIYYFINTEPSPDTAHIRTVRILRRYLPKRKRQDLPPTRVSQASTRRSQFSKESSASSGEQKIESRSDRLWSKVQSLGNIWGNERGSSPLSRLGQEHKISPSQKSIEEGDLLFKILSSCFCSKLEKGSLLGRVTLNSLDNGSTPSSQNVFSLNCDNEDGTGVQ</sequence>
<dbReference type="Proteomes" id="UP000479000">
    <property type="component" value="Unassembled WGS sequence"/>
</dbReference>
<feature type="transmembrane region" description="Helical" evidence="2">
    <location>
        <begin position="317"/>
        <end position="335"/>
    </location>
</feature>
<keyword evidence="4" id="KW-1185">Reference proteome</keyword>
<feature type="transmembrane region" description="Helical" evidence="2">
    <location>
        <begin position="193"/>
        <end position="214"/>
    </location>
</feature>
<protein>
    <submittedName>
        <fullName evidence="3">Uncharacterized protein</fullName>
    </submittedName>
</protein>
<proteinExistence type="predicted"/>
<dbReference type="AlphaFoldDB" id="A0A6H5H4J3"/>
<keyword evidence="2" id="KW-0472">Membrane</keyword>
<feature type="compositionally biased region" description="Polar residues" evidence="1">
    <location>
        <begin position="426"/>
        <end position="447"/>
    </location>
</feature>
<accession>A0A6H5H4J3</accession>
<evidence type="ECO:0000256" key="1">
    <source>
        <dbReference type="SAM" id="MobiDB-lite"/>
    </source>
</evidence>
<feature type="transmembrane region" description="Helical" evidence="2">
    <location>
        <begin position="373"/>
        <end position="393"/>
    </location>
</feature>
<name>A0A6H5H4J3_9HEMI</name>
<feature type="region of interest" description="Disordered" evidence="1">
    <location>
        <begin position="419"/>
        <end position="454"/>
    </location>
</feature>
<keyword evidence="2" id="KW-0812">Transmembrane</keyword>